<sequence length="145" mass="16566">MDSMEVVRDFLEYLTYYITYGEVHHRPSTQSRTRVNCTIHNASIELAKLKKQVEELLERRIIRPSISLWGVIVFELVHRGNLGRISQGHLVLVFSSVKGCKGVVPTMQAIPHQPKILRQSPNIHLLPTEGLHNRDLECGRDYALG</sequence>
<evidence type="ECO:0000313" key="1">
    <source>
        <dbReference type="EMBL" id="RDX97582.1"/>
    </source>
</evidence>
<dbReference type="EMBL" id="QJKJ01003618">
    <property type="protein sequence ID" value="RDX97582.1"/>
    <property type="molecule type" value="Genomic_DNA"/>
</dbReference>
<organism evidence="1 2">
    <name type="scientific">Mucuna pruriens</name>
    <name type="common">Velvet bean</name>
    <name type="synonym">Dolichos pruriens</name>
    <dbReference type="NCBI Taxonomy" id="157652"/>
    <lineage>
        <taxon>Eukaryota</taxon>
        <taxon>Viridiplantae</taxon>
        <taxon>Streptophyta</taxon>
        <taxon>Embryophyta</taxon>
        <taxon>Tracheophyta</taxon>
        <taxon>Spermatophyta</taxon>
        <taxon>Magnoliopsida</taxon>
        <taxon>eudicotyledons</taxon>
        <taxon>Gunneridae</taxon>
        <taxon>Pentapetalae</taxon>
        <taxon>rosids</taxon>
        <taxon>fabids</taxon>
        <taxon>Fabales</taxon>
        <taxon>Fabaceae</taxon>
        <taxon>Papilionoideae</taxon>
        <taxon>50 kb inversion clade</taxon>
        <taxon>NPAAA clade</taxon>
        <taxon>indigoferoid/millettioid clade</taxon>
        <taxon>Phaseoleae</taxon>
        <taxon>Mucuna</taxon>
    </lineage>
</organism>
<protein>
    <submittedName>
        <fullName evidence="1">Uncharacterized protein</fullName>
    </submittedName>
</protein>
<comment type="caution">
    <text evidence="1">The sequence shown here is derived from an EMBL/GenBank/DDBJ whole genome shotgun (WGS) entry which is preliminary data.</text>
</comment>
<dbReference type="Proteomes" id="UP000257109">
    <property type="component" value="Unassembled WGS sequence"/>
</dbReference>
<proteinExistence type="predicted"/>
<gene>
    <name evidence="1" type="ORF">CR513_19636</name>
</gene>
<reference evidence="1" key="1">
    <citation type="submission" date="2018-05" db="EMBL/GenBank/DDBJ databases">
        <title>Draft genome of Mucuna pruriens seed.</title>
        <authorList>
            <person name="Nnadi N.E."/>
            <person name="Vos R."/>
            <person name="Hasami M.H."/>
            <person name="Devisetty U.K."/>
            <person name="Aguiy J.C."/>
        </authorList>
    </citation>
    <scope>NUCLEOTIDE SEQUENCE [LARGE SCALE GENOMIC DNA]</scope>
    <source>
        <strain evidence="1">JCA_2017</strain>
    </source>
</reference>
<keyword evidence="2" id="KW-1185">Reference proteome</keyword>
<dbReference type="AlphaFoldDB" id="A0A371H447"/>
<name>A0A371H447_MUCPR</name>
<accession>A0A371H447</accession>
<evidence type="ECO:0000313" key="2">
    <source>
        <dbReference type="Proteomes" id="UP000257109"/>
    </source>
</evidence>
<feature type="non-terminal residue" evidence="1">
    <location>
        <position position="1"/>
    </location>
</feature>